<reference evidence="2 3" key="1">
    <citation type="submission" date="2016-06" db="EMBL/GenBank/DDBJ databases">
        <title>The Draft Genome Sequence and Annotation of the Desert Woodrat Neotoma lepida.</title>
        <authorList>
            <person name="Campbell M."/>
            <person name="Oakeson K.F."/>
            <person name="Yandell M."/>
            <person name="Halpert J.R."/>
            <person name="Dearing D."/>
        </authorList>
    </citation>
    <scope>NUCLEOTIDE SEQUENCE [LARGE SCALE GENOMIC DNA]</scope>
    <source>
        <strain evidence="2">417</strain>
        <tissue evidence="2">Liver</tissue>
    </source>
</reference>
<name>A0A1A6GN25_NEOLE</name>
<feature type="non-terminal residue" evidence="2">
    <location>
        <position position="1"/>
    </location>
</feature>
<dbReference type="Proteomes" id="UP000092124">
    <property type="component" value="Unassembled WGS sequence"/>
</dbReference>
<dbReference type="OrthoDB" id="7869097at2759"/>
<dbReference type="STRING" id="56216.A0A1A6GN25"/>
<proteinExistence type="predicted"/>
<sequence length="130" mass="14817">SQNASTCRFQEFHLSVLQDQRPEEVQGTEQLQDAEEEKDDSNEEENKDSLVDDEEEKEDLGDEDEAEEYEEEDNLAGSMDEERSDTNDQGVLQEGNVSQEELDEAHSADTQEVVEDSLRQRKSQHANKGP</sequence>
<evidence type="ECO:0000256" key="1">
    <source>
        <dbReference type="SAM" id="MobiDB-lite"/>
    </source>
</evidence>
<gene>
    <name evidence="2" type="ORF">A6R68_03761</name>
</gene>
<feature type="compositionally biased region" description="Basic residues" evidence="1">
    <location>
        <begin position="120"/>
        <end position="130"/>
    </location>
</feature>
<evidence type="ECO:0000313" key="3">
    <source>
        <dbReference type="Proteomes" id="UP000092124"/>
    </source>
</evidence>
<evidence type="ECO:0000313" key="2">
    <source>
        <dbReference type="EMBL" id="OBS67698.1"/>
    </source>
</evidence>
<accession>A0A1A6GN25</accession>
<keyword evidence="3" id="KW-1185">Reference proteome</keyword>
<dbReference type="AlphaFoldDB" id="A0A1A6GN25"/>
<organism evidence="2 3">
    <name type="scientific">Neotoma lepida</name>
    <name type="common">Desert woodrat</name>
    <dbReference type="NCBI Taxonomy" id="56216"/>
    <lineage>
        <taxon>Eukaryota</taxon>
        <taxon>Metazoa</taxon>
        <taxon>Chordata</taxon>
        <taxon>Craniata</taxon>
        <taxon>Vertebrata</taxon>
        <taxon>Euteleostomi</taxon>
        <taxon>Mammalia</taxon>
        <taxon>Eutheria</taxon>
        <taxon>Euarchontoglires</taxon>
        <taxon>Glires</taxon>
        <taxon>Rodentia</taxon>
        <taxon>Myomorpha</taxon>
        <taxon>Muroidea</taxon>
        <taxon>Cricetidae</taxon>
        <taxon>Neotominae</taxon>
        <taxon>Neotoma</taxon>
    </lineage>
</organism>
<feature type="compositionally biased region" description="Polar residues" evidence="1">
    <location>
        <begin position="87"/>
        <end position="99"/>
    </location>
</feature>
<dbReference type="EMBL" id="LZPO01078034">
    <property type="protein sequence ID" value="OBS67698.1"/>
    <property type="molecule type" value="Genomic_DNA"/>
</dbReference>
<feature type="compositionally biased region" description="Acidic residues" evidence="1">
    <location>
        <begin position="32"/>
        <end position="74"/>
    </location>
</feature>
<protein>
    <submittedName>
        <fullName evidence="2">Uncharacterized protein</fullName>
    </submittedName>
</protein>
<comment type="caution">
    <text evidence="2">The sequence shown here is derived from an EMBL/GenBank/DDBJ whole genome shotgun (WGS) entry which is preliminary data.</text>
</comment>
<feature type="region of interest" description="Disordered" evidence="1">
    <location>
        <begin position="1"/>
        <end position="130"/>
    </location>
</feature>